<sequence>MSTLVLRDVEVGGVRGLDVLVRDGVVTDIAPELGIPDTAEVVEGSSGALLPGLHDHHIHLHALAADRSSVRCGPPSVRSADDLARALDSAPGDGWIRGVGYFESVAGLLDSHSLDALHARRPVRIQHRSGALWVLNSTAAALAGLDTADHPGVERDDAGRPTGRIWRADTWLRERLPATGPPSLEAVGAELARHGVTGLSDATPDLTPSTLAHLRRAHLDGHVPQRLRLLGAPLDFTGGSATFAAGPYKIVVADSGLPDLDALAGTIRRAHEAGRPVAVHCVSREAFAFLLAVFTDVGTVRGDRIEHGALVPADSIGDLRRLGLQVVTQPGFLTDRGDAYLHDVPVVDLPDLYRCRSLLDGGVPLALSSDAPYGPADPWAVVDAAVTRRCPTGEIVGVDERLSPAEALGRCLAPLDDPGGPARTVRVGAPADLVLLDRSLPEMLEAPTSEAVRATLIDGRVVHHA</sequence>
<reference evidence="1" key="1">
    <citation type="submission" date="2022-10" db="EMBL/GenBank/DDBJ databases">
        <title>Rhodococcus ferula Z13 complete genome.</title>
        <authorList>
            <person name="Long X."/>
            <person name="Zang M."/>
        </authorList>
    </citation>
    <scope>NUCLEOTIDE SEQUENCE</scope>
    <source>
        <strain evidence="1">Z13</strain>
    </source>
</reference>
<proteinExistence type="predicted"/>
<organism evidence="1 2">
    <name type="scientific">Rhodococcus sacchari</name>
    <dbReference type="NCBI Taxonomy" id="2962047"/>
    <lineage>
        <taxon>Bacteria</taxon>
        <taxon>Bacillati</taxon>
        <taxon>Actinomycetota</taxon>
        <taxon>Actinomycetes</taxon>
        <taxon>Mycobacteriales</taxon>
        <taxon>Nocardiaceae</taxon>
        <taxon>Rhodococcus</taxon>
    </lineage>
</organism>
<keyword evidence="2" id="KW-1185">Reference proteome</keyword>
<protein>
    <submittedName>
        <fullName evidence="1">Amidohydrolase family protein</fullName>
    </submittedName>
</protein>
<gene>
    <name evidence="1" type="ORF">OED52_18395</name>
</gene>
<accession>A0ACD4DEU4</accession>
<dbReference type="Proteomes" id="UP001156484">
    <property type="component" value="Chromosome"/>
</dbReference>
<dbReference type="EMBL" id="CP107551">
    <property type="protein sequence ID" value="UYP18590.1"/>
    <property type="molecule type" value="Genomic_DNA"/>
</dbReference>
<evidence type="ECO:0000313" key="1">
    <source>
        <dbReference type="EMBL" id="UYP18590.1"/>
    </source>
</evidence>
<evidence type="ECO:0000313" key="2">
    <source>
        <dbReference type="Proteomes" id="UP001156484"/>
    </source>
</evidence>
<name>A0ACD4DEU4_9NOCA</name>